<evidence type="ECO:0000256" key="4">
    <source>
        <dbReference type="ARBA" id="ARBA00022618"/>
    </source>
</evidence>
<dbReference type="InterPro" id="IPR001232">
    <property type="entry name" value="SKP1-like"/>
</dbReference>
<dbReference type="Proteomes" id="UP001175271">
    <property type="component" value="Unassembled WGS sequence"/>
</dbReference>
<protein>
    <recommendedName>
        <fullName evidence="3">protein-tyrosine-phosphatase</fullName>
        <ecNumber evidence="3">3.1.3.48</ecNumber>
    </recommendedName>
</protein>
<dbReference type="PRINTS" id="PR00716">
    <property type="entry name" value="MPIPHPHTASE"/>
</dbReference>
<keyword evidence="7" id="KW-0131">Cell cycle</keyword>
<dbReference type="SMART" id="SM00450">
    <property type="entry name" value="RHOD"/>
    <property type="match status" value="1"/>
</dbReference>
<dbReference type="GO" id="GO:0051301">
    <property type="term" value="P:cell division"/>
    <property type="evidence" value="ECO:0007669"/>
    <property type="project" value="UniProtKB-KW"/>
</dbReference>
<dbReference type="SMART" id="SM00512">
    <property type="entry name" value="Skp1"/>
    <property type="match status" value="1"/>
</dbReference>
<comment type="catalytic activity">
    <reaction evidence="8">
        <text>O-phospho-L-tyrosyl-[protein] + H2O = L-tyrosyl-[protein] + phosphate</text>
        <dbReference type="Rhea" id="RHEA:10684"/>
        <dbReference type="Rhea" id="RHEA-COMP:10136"/>
        <dbReference type="Rhea" id="RHEA-COMP:20101"/>
        <dbReference type="ChEBI" id="CHEBI:15377"/>
        <dbReference type="ChEBI" id="CHEBI:43474"/>
        <dbReference type="ChEBI" id="CHEBI:46858"/>
        <dbReference type="ChEBI" id="CHEBI:61978"/>
        <dbReference type="EC" id="3.1.3.48"/>
    </reaction>
</comment>
<dbReference type="SUPFAM" id="SSF52821">
    <property type="entry name" value="Rhodanese/Cell cycle control phosphatase"/>
    <property type="match status" value="1"/>
</dbReference>
<evidence type="ECO:0000256" key="9">
    <source>
        <dbReference type="SAM" id="MobiDB-lite"/>
    </source>
</evidence>
<dbReference type="GO" id="GO:0005737">
    <property type="term" value="C:cytoplasm"/>
    <property type="evidence" value="ECO:0007669"/>
    <property type="project" value="TreeGrafter"/>
</dbReference>
<feature type="compositionally biased region" description="Basic and acidic residues" evidence="9">
    <location>
        <begin position="229"/>
        <end position="246"/>
    </location>
</feature>
<evidence type="ECO:0000256" key="2">
    <source>
        <dbReference type="ARBA" id="ARBA00011065"/>
    </source>
</evidence>
<dbReference type="GO" id="GO:0005634">
    <property type="term" value="C:nucleus"/>
    <property type="evidence" value="ECO:0007669"/>
    <property type="project" value="TreeGrafter"/>
</dbReference>
<evidence type="ECO:0000313" key="11">
    <source>
        <dbReference type="EMBL" id="KAK0416536.1"/>
    </source>
</evidence>
<dbReference type="SUPFAM" id="SSF81382">
    <property type="entry name" value="Skp1 dimerisation domain-like"/>
    <property type="match status" value="1"/>
</dbReference>
<accession>A0AA39M000</accession>
<dbReference type="AlphaFoldDB" id="A0AA39M000"/>
<evidence type="ECO:0000256" key="8">
    <source>
        <dbReference type="ARBA" id="ARBA00051722"/>
    </source>
</evidence>
<dbReference type="Pfam" id="PF03931">
    <property type="entry name" value="Skp1_POZ"/>
    <property type="match status" value="1"/>
</dbReference>
<dbReference type="GO" id="GO:0004725">
    <property type="term" value="F:protein tyrosine phosphatase activity"/>
    <property type="evidence" value="ECO:0007669"/>
    <property type="project" value="UniProtKB-EC"/>
</dbReference>
<dbReference type="InterPro" id="IPR036873">
    <property type="entry name" value="Rhodanese-like_dom_sf"/>
</dbReference>
<proteinExistence type="inferred from homology"/>
<dbReference type="GO" id="GO:0010971">
    <property type="term" value="P:positive regulation of G2/M transition of mitotic cell cycle"/>
    <property type="evidence" value="ECO:0007669"/>
    <property type="project" value="TreeGrafter"/>
</dbReference>
<organism evidence="11 12">
    <name type="scientific">Steinernema hermaphroditum</name>
    <dbReference type="NCBI Taxonomy" id="289476"/>
    <lineage>
        <taxon>Eukaryota</taxon>
        <taxon>Metazoa</taxon>
        <taxon>Ecdysozoa</taxon>
        <taxon>Nematoda</taxon>
        <taxon>Chromadorea</taxon>
        <taxon>Rhabditida</taxon>
        <taxon>Tylenchina</taxon>
        <taxon>Panagrolaimomorpha</taxon>
        <taxon>Strongyloidoidea</taxon>
        <taxon>Steinernematidae</taxon>
        <taxon>Steinernema</taxon>
    </lineage>
</organism>
<evidence type="ECO:0000256" key="3">
    <source>
        <dbReference type="ARBA" id="ARBA00013064"/>
    </source>
</evidence>
<dbReference type="PANTHER" id="PTHR10828">
    <property type="entry name" value="M-PHASE INDUCER PHOSPHATASE DUAL SPECIFICITY PHOSPHATASE CDC25"/>
    <property type="match status" value="1"/>
</dbReference>
<feature type="region of interest" description="Disordered" evidence="9">
    <location>
        <begin position="206"/>
        <end position="246"/>
    </location>
</feature>
<evidence type="ECO:0000256" key="6">
    <source>
        <dbReference type="ARBA" id="ARBA00022912"/>
    </source>
</evidence>
<keyword evidence="12" id="KW-1185">Reference proteome</keyword>
<evidence type="ECO:0000256" key="5">
    <source>
        <dbReference type="ARBA" id="ARBA00022801"/>
    </source>
</evidence>
<evidence type="ECO:0000256" key="7">
    <source>
        <dbReference type="ARBA" id="ARBA00023306"/>
    </source>
</evidence>
<gene>
    <name evidence="11" type="ORF">QR680_012548</name>
</gene>
<keyword evidence="5" id="KW-0378">Hydrolase</keyword>
<dbReference type="InterPro" id="IPR036296">
    <property type="entry name" value="SKP1-like_dim_sf"/>
</dbReference>
<evidence type="ECO:0000259" key="10">
    <source>
        <dbReference type="PROSITE" id="PS50206"/>
    </source>
</evidence>
<comment type="caution">
    <text evidence="11">The sequence shown here is derived from an EMBL/GenBank/DDBJ whole genome shotgun (WGS) entry which is preliminary data.</text>
</comment>
<evidence type="ECO:0000256" key="1">
    <source>
        <dbReference type="ARBA" id="ARBA00009993"/>
    </source>
</evidence>
<dbReference type="InterPro" id="IPR011333">
    <property type="entry name" value="SKP1/BTB/POZ_sf"/>
</dbReference>
<dbReference type="PANTHER" id="PTHR10828:SF76">
    <property type="entry name" value="M-PHASE INDUCER PHOSPHATASE"/>
    <property type="match status" value="1"/>
</dbReference>
<keyword evidence="4" id="KW-0132">Cell division</keyword>
<dbReference type="InterPro" id="IPR016073">
    <property type="entry name" value="Skp1_comp_POZ"/>
</dbReference>
<dbReference type="Pfam" id="PF00581">
    <property type="entry name" value="Rhodanese"/>
    <property type="match status" value="1"/>
</dbReference>
<dbReference type="PROSITE" id="PS50206">
    <property type="entry name" value="RHODANESE_3"/>
    <property type="match status" value="1"/>
</dbReference>
<dbReference type="EC" id="3.1.3.48" evidence="3"/>
<dbReference type="GO" id="GO:0110032">
    <property type="term" value="P:positive regulation of G2/MI transition of meiotic cell cycle"/>
    <property type="evidence" value="ECO:0007669"/>
    <property type="project" value="TreeGrafter"/>
</dbReference>
<reference evidence="11" key="1">
    <citation type="submission" date="2023-06" db="EMBL/GenBank/DDBJ databases">
        <title>Genomic analysis of the entomopathogenic nematode Steinernema hermaphroditum.</title>
        <authorList>
            <person name="Schwarz E.M."/>
            <person name="Heppert J.K."/>
            <person name="Baniya A."/>
            <person name="Schwartz H.T."/>
            <person name="Tan C.-H."/>
            <person name="Antoshechkin I."/>
            <person name="Sternberg P.W."/>
            <person name="Goodrich-Blair H."/>
            <person name="Dillman A.R."/>
        </authorList>
    </citation>
    <scope>NUCLEOTIDE SEQUENCE</scope>
    <source>
        <strain evidence="11">PS9179</strain>
        <tissue evidence="11">Whole animal</tissue>
    </source>
</reference>
<name>A0AA39M000_9BILA</name>
<sequence length="579" mass="65769">MEMTRKIDLVTKEGTTVSVEQTLIMKSLTIRDVLVNLGLEEDTKLEPIPIPNCSAEHLRMIIKWLERHRTDADVDDEERARNRFNLDIPEDDRKMFQAMHIDDVAKLLITANYLDIPTFFDQLIKFIANLINDNNSTPEAIGKVLNMGKRLASDVSNVSSFPTTSPFRLGEDSVFLEDTNSTCSEVVLGLGIPSFDAATPKVPRRSAPLAPLCDNTTRKRNRTTSLFGDDNRSNKKSRNDDFDRGEPVKRIMSTGMLALARDYSMSTHYHLPAVPCPQVPSGAFRSISGATLAELILTLNEEEFANKYYLVDCRYEYEYTRGHILNATNHFDPAKIEGVFFPLDIERAAKMRSLIPIFYCEFSQKRGPSMAHKLRELDRNRNAENYPYVEYPEIYKLCEPMDYVQMDDPRFRDHLRRMSFHRSKSSSVFTSKRLTFRSQASDYYTPHERVSYCQSISSELDVTLSGSPISRHQSRSSPIAKKPKAPFCSGQLSFDVTAFLERPSLKRHATSPTYHVPEGHFHIYPLSASYAFFLVPLSGRSTCPLQASDALRSPRGRPPSAFQLSRVAFRESELGPGIN</sequence>
<comment type="similarity">
    <text evidence="1">Belongs to the SKP1 family.</text>
</comment>
<dbReference type="GO" id="GO:0000086">
    <property type="term" value="P:G2/M transition of mitotic cell cycle"/>
    <property type="evidence" value="ECO:0007669"/>
    <property type="project" value="TreeGrafter"/>
</dbReference>
<feature type="domain" description="Rhodanese" evidence="10">
    <location>
        <begin position="304"/>
        <end position="399"/>
    </location>
</feature>
<dbReference type="GO" id="GO:0006511">
    <property type="term" value="P:ubiquitin-dependent protein catabolic process"/>
    <property type="evidence" value="ECO:0007669"/>
    <property type="project" value="InterPro"/>
</dbReference>
<dbReference type="InterPro" id="IPR000751">
    <property type="entry name" value="MPI_Phosphatase"/>
</dbReference>
<dbReference type="SUPFAM" id="SSF54695">
    <property type="entry name" value="POZ domain"/>
    <property type="match status" value="1"/>
</dbReference>
<keyword evidence="6" id="KW-0904">Protein phosphatase</keyword>
<dbReference type="Gene3D" id="3.30.710.10">
    <property type="entry name" value="Potassium Channel Kv1.1, Chain A"/>
    <property type="match status" value="1"/>
</dbReference>
<evidence type="ECO:0000313" key="12">
    <source>
        <dbReference type="Proteomes" id="UP001175271"/>
    </source>
</evidence>
<dbReference type="Gene3D" id="3.40.250.10">
    <property type="entry name" value="Rhodanese-like domain"/>
    <property type="match status" value="1"/>
</dbReference>
<comment type="similarity">
    <text evidence="2">Belongs to the MPI phosphatase family.</text>
</comment>
<dbReference type="InterPro" id="IPR001763">
    <property type="entry name" value="Rhodanese-like_dom"/>
</dbReference>
<dbReference type="EMBL" id="JAUCMV010000002">
    <property type="protein sequence ID" value="KAK0416536.1"/>
    <property type="molecule type" value="Genomic_DNA"/>
</dbReference>